<dbReference type="InterPro" id="IPR020449">
    <property type="entry name" value="Tscrpt_reg_AraC-type_HTH"/>
</dbReference>
<dbReference type="PROSITE" id="PS00041">
    <property type="entry name" value="HTH_ARAC_FAMILY_1"/>
    <property type="match status" value="1"/>
</dbReference>
<dbReference type="InterPro" id="IPR009057">
    <property type="entry name" value="Homeodomain-like_sf"/>
</dbReference>
<dbReference type="AlphaFoldDB" id="A0A5Q0CF22"/>
<keyword evidence="5" id="KW-0614">Plasmid</keyword>
<dbReference type="Pfam" id="PF12833">
    <property type="entry name" value="HTH_18"/>
    <property type="match status" value="1"/>
</dbReference>
<proteinExistence type="predicted"/>
<protein>
    <submittedName>
        <fullName evidence="5">Helix-turn-helix domain-containing protein</fullName>
    </submittedName>
</protein>
<keyword evidence="6" id="KW-1185">Reference proteome</keyword>
<sequence length="305" mass="33836">MQSLVTPVHTPMAVEDLEARIRKACGAFDLEPMAPTGIVAGDVSTRRIGFFDTVVVALDARHVARGARAIRQDPGEHLFLLIQDEGHCRIDQGERSTRLSPGDMFLVDSVQPSSFVYDGARSNQLSIHMPRAEMVHRFGAMCTGGIAFSQSDPLWLAMRAVITKLLEEPLATQQLSEALLSLMGAYLQGMERGEQPRSGQTLLSRALAMIDLNCADPTFGASELARRLNVSERMLQRHFEALGETPRHRLLNRRLELARTRLTTTSSKNGIAGIAYDCGFNDLSYFYREFRKKYGLTPGSAVRCH</sequence>
<geneLocation type="plasmid" evidence="5 6">
    <name>unnamed</name>
</geneLocation>
<dbReference type="PANTHER" id="PTHR46796">
    <property type="entry name" value="HTH-TYPE TRANSCRIPTIONAL ACTIVATOR RHAS-RELATED"/>
    <property type="match status" value="1"/>
</dbReference>
<dbReference type="RefSeq" id="WP_153273865.1">
    <property type="nucleotide sequence ID" value="NZ_CP043499.1"/>
</dbReference>
<dbReference type="Gene3D" id="1.10.10.60">
    <property type="entry name" value="Homeodomain-like"/>
    <property type="match status" value="1"/>
</dbReference>
<dbReference type="InterPro" id="IPR018062">
    <property type="entry name" value="HTH_AraC-typ_CS"/>
</dbReference>
<dbReference type="Proteomes" id="UP000326881">
    <property type="component" value="Plasmid unnamed"/>
</dbReference>
<dbReference type="PRINTS" id="PR00032">
    <property type="entry name" value="HTHARAC"/>
</dbReference>
<dbReference type="InterPro" id="IPR035418">
    <property type="entry name" value="AraC-bd_2"/>
</dbReference>
<keyword evidence="2" id="KW-0238">DNA-binding</keyword>
<evidence type="ECO:0000313" key="5">
    <source>
        <dbReference type="EMBL" id="QFY63922.1"/>
    </source>
</evidence>
<dbReference type="PANTHER" id="PTHR46796:SF6">
    <property type="entry name" value="ARAC SUBFAMILY"/>
    <property type="match status" value="1"/>
</dbReference>
<accession>A0A5Q0CF22</accession>
<evidence type="ECO:0000313" key="6">
    <source>
        <dbReference type="Proteomes" id="UP000326881"/>
    </source>
</evidence>
<keyword evidence="1" id="KW-0805">Transcription regulation</keyword>
<gene>
    <name evidence="5" type="ORF">FZ934_27345</name>
</gene>
<name>A0A5Q0CF22_9HYPH</name>
<feature type="domain" description="HTH araC/xylS-type" evidence="4">
    <location>
        <begin position="204"/>
        <end position="304"/>
    </location>
</feature>
<dbReference type="EMBL" id="CP043499">
    <property type="protein sequence ID" value="QFY63922.1"/>
    <property type="molecule type" value="Genomic_DNA"/>
</dbReference>
<dbReference type="KEGG" id="rgr:FZ934_27345"/>
<keyword evidence="3" id="KW-0804">Transcription</keyword>
<dbReference type="GO" id="GO:0043565">
    <property type="term" value="F:sequence-specific DNA binding"/>
    <property type="evidence" value="ECO:0007669"/>
    <property type="project" value="InterPro"/>
</dbReference>
<evidence type="ECO:0000256" key="3">
    <source>
        <dbReference type="ARBA" id="ARBA00023163"/>
    </source>
</evidence>
<dbReference type="InterPro" id="IPR018060">
    <property type="entry name" value="HTH_AraC"/>
</dbReference>
<organism evidence="5 6">
    <name type="scientific">Rhizobium grahamii</name>
    <dbReference type="NCBI Taxonomy" id="1120045"/>
    <lineage>
        <taxon>Bacteria</taxon>
        <taxon>Pseudomonadati</taxon>
        <taxon>Pseudomonadota</taxon>
        <taxon>Alphaproteobacteria</taxon>
        <taxon>Hyphomicrobiales</taxon>
        <taxon>Rhizobiaceae</taxon>
        <taxon>Rhizobium/Agrobacterium group</taxon>
        <taxon>Rhizobium</taxon>
    </lineage>
</organism>
<dbReference type="InterPro" id="IPR050204">
    <property type="entry name" value="AraC_XylS_family_regulators"/>
</dbReference>
<dbReference type="GO" id="GO:0003700">
    <property type="term" value="F:DNA-binding transcription factor activity"/>
    <property type="evidence" value="ECO:0007669"/>
    <property type="project" value="InterPro"/>
</dbReference>
<dbReference type="SMART" id="SM00342">
    <property type="entry name" value="HTH_ARAC"/>
    <property type="match status" value="1"/>
</dbReference>
<evidence type="ECO:0000256" key="2">
    <source>
        <dbReference type="ARBA" id="ARBA00023125"/>
    </source>
</evidence>
<reference evidence="5 6" key="1">
    <citation type="submission" date="2019-08" db="EMBL/GenBank/DDBJ databases">
        <title>Prosopis cineraria nodule microbiome.</title>
        <authorList>
            <person name="Ali R."/>
            <person name="Chaluvadi S.R."/>
            <person name="Wang X."/>
        </authorList>
    </citation>
    <scope>NUCLEOTIDE SEQUENCE [LARGE SCALE GENOMIC DNA]</scope>
    <source>
        <strain evidence="5 6">BG7</strain>
        <plasmid evidence="5 6">unnamed</plasmid>
    </source>
</reference>
<dbReference type="Pfam" id="PF14525">
    <property type="entry name" value="AraC_binding_2"/>
    <property type="match status" value="1"/>
</dbReference>
<evidence type="ECO:0000259" key="4">
    <source>
        <dbReference type="PROSITE" id="PS01124"/>
    </source>
</evidence>
<evidence type="ECO:0000256" key="1">
    <source>
        <dbReference type="ARBA" id="ARBA00023015"/>
    </source>
</evidence>
<dbReference type="PROSITE" id="PS01124">
    <property type="entry name" value="HTH_ARAC_FAMILY_2"/>
    <property type="match status" value="1"/>
</dbReference>
<dbReference type="SUPFAM" id="SSF46689">
    <property type="entry name" value="Homeodomain-like"/>
    <property type="match status" value="1"/>
</dbReference>
<dbReference type="OrthoDB" id="252470at2"/>